<dbReference type="EMBL" id="JAJVCN010000003">
    <property type="protein sequence ID" value="MCE7008722.1"/>
    <property type="molecule type" value="Genomic_DNA"/>
</dbReference>
<protein>
    <submittedName>
        <fullName evidence="1">Uncharacterized protein</fullName>
    </submittedName>
</protein>
<accession>A0ABS8ZMH5</accession>
<reference evidence="1 2" key="1">
    <citation type="submission" date="2021-12" db="EMBL/GenBank/DDBJ databases">
        <title>Genome sequence of Kibdelosporangium philippinense ATCC 49844.</title>
        <authorList>
            <person name="Fedorov E.A."/>
            <person name="Omeragic M."/>
            <person name="Shalygina K.F."/>
            <person name="Maclea K.S."/>
        </authorList>
    </citation>
    <scope>NUCLEOTIDE SEQUENCE [LARGE SCALE GENOMIC DNA]</scope>
    <source>
        <strain evidence="1 2">ATCC 49844</strain>
    </source>
</reference>
<dbReference type="Proteomes" id="UP001521150">
    <property type="component" value="Unassembled WGS sequence"/>
</dbReference>
<evidence type="ECO:0000313" key="1">
    <source>
        <dbReference type="EMBL" id="MCE7008722.1"/>
    </source>
</evidence>
<sequence>MPNFNGPTGLGTMHCYVCPDRMEINSNGMDQRQARGWIVDSWNRQTPEDPPVTLDDFDFRPAPADFGYMW</sequence>
<organism evidence="1 2">
    <name type="scientific">Kibdelosporangium philippinense</name>
    <dbReference type="NCBI Taxonomy" id="211113"/>
    <lineage>
        <taxon>Bacteria</taxon>
        <taxon>Bacillati</taxon>
        <taxon>Actinomycetota</taxon>
        <taxon>Actinomycetes</taxon>
        <taxon>Pseudonocardiales</taxon>
        <taxon>Pseudonocardiaceae</taxon>
        <taxon>Kibdelosporangium</taxon>
    </lineage>
</organism>
<keyword evidence="2" id="KW-1185">Reference proteome</keyword>
<proteinExistence type="predicted"/>
<comment type="caution">
    <text evidence="1">The sequence shown here is derived from an EMBL/GenBank/DDBJ whole genome shotgun (WGS) entry which is preliminary data.</text>
</comment>
<evidence type="ECO:0000313" key="2">
    <source>
        <dbReference type="Proteomes" id="UP001521150"/>
    </source>
</evidence>
<gene>
    <name evidence="1" type="ORF">LWC34_38815</name>
</gene>
<dbReference type="RefSeq" id="WP_233730193.1">
    <property type="nucleotide sequence ID" value="NZ_JAJVCN010000003.1"/>
</dbReference>
<name>A0ABS8ZMH5_9PSEU</name>